<reference evidence="1" key="2">
    <citation type="journal article" date="2015" name="Fish Shellfish Immunol.">
        <title>Early steps in the European eel (Anguilla anguilla)-Vibrio vulnificus interaction in the gills: Role of the RtxA13 toxin.</title>
        <authorList>
            <person name="Callol A."/>
            <person name="Pajuelo D."/>
            <person name="Ebbesson L."/>
            <person name="Teles M."/>
            <person name="MacKenzie S."/>
            <person name="Amaro C."/>
        </authorList>
    </citation>
    <scope>NUCLEOTIDE SEQUENCE</scope>
</reference>
<protein>
    <submittedName>
        <fullName evidence="1">Uncharacterized protein</fullName>
    </submittedName>
</protein>
<proteinExistence type="predicted"/>
<dbReference type="AlphaFoldDB" id="A0A0E9TTJ1"/>
<name>A0A0E9TTJ1_ANGAN</name>
<sequence length="29" mass="3399">MQFNFYFNACLTTLQQSLMGGPNYHPFLD</sequence>
<reference evidence="1" key="1">
    <citation type="submission" date="2014-11" db="EMBL/GenBank/DDBJ databases">
        <authorList>
            <person name="Amaro Gonzalez C."/>
        </authorList>
    </citation>
    <scope>NUCLEOTIDE SEQUENCE</scope>
</reference>
<dbReference type="EMBL" id="GBXM01052514">
    <property type="protein sequence ID" value="JAH56063.1"/>
    <property type="molecule type" value="Transcribed_RNA"/>
</dbReference>
<evidence type="ECO:0000313" key="1">
    <source>
        <dbReference type="EMBL" id="JAH56063.1"/>
    </source>
</evidence>
<organism evidence="1">
    <name type="scientific">Anguilla anguilla</name>
    <name type="common">European freshwater eel</name>
    <name type="synonym">Muraena anguilla</name>
    <dbReference type="NCBI Taxonomy" id="7936"/>
    <lineage>
        <taxon>Eukaryota</taxon>
        <taxon>Metazoa</taxon>
        <taxon>Chordata</taxon>
        <taxon>Craniata</taxon>
        <taxon>Vertebrata</taxon>
        <taxon>Euteleostomi</taxon>
        <taxon>Actinopterygii</taxon>
        <taxon>Neopterygii</taxon>
        <taxon>Teleostei</taxon>
        <taxon>Anguilliformes</taxon>
        <taxon>Anguillidae</taxon>
        <taxon>Anguilla</taxon>
    </lineage>
</organism>
<accession>A0A0E9TTJ1</accession>